<dbReference type="Pfam" id="PF07690">
    <property type="entry name" value="MFS_1"/>
    <property type="match status" value="1"/>
</dbReference>
<feature type="transmembrane region" description="Helical" evidence="8">
    <location>
        <begin position="281"/>
        <end position="299"/>
    </location>
</feature>
<gene>
    <name evidence="10" type="ORF">SAMN04244570_1086</name>
</gene>
<dbReference type="PANTHER" id="PTHR43124:SF3">
    <property type="entry name" value="CHLORAMPHENICOL EFFLUX PUMP RV0191"/>
    <property type="match status" value="1"/>
</dbReference>
<dbReference type="InterPro" id="IPR050189">
    <property type="entry name" value="MFS_Efflux_Transporters"/>
</dbReference>
<dbReference type="InterPro" id="IPR020846">
    <property type="entry name" value="MFS_dom"/>
</dbReference>
<evidence type="ECO:0000256" key="8">
    <source>
        <dbReference type="SAM" id="Phobius"/>
    </source>
</evidence>
<name>A0A1T4XNH7_9BACL</name>
<feature type="transmembrane region" description="Helical" evidence="8">
    <location>
        <begin position="214"/>
        <end position="238"/>
    </location>
</feature>
<dbReference type="Proteomes" id="UP000190042">
    <property type="component" value="Unassembled WGS sequence"/>
</dbReference>
<evidence type="ECO:0000256" key="1">
    <source>
        <dbReference type="ARBA" id="ARBA00004651"/>
    </source>
</evidence>
<comment type="subcellular location">
    <subcellularLocation>
        <location evidence="1">Cell membrane</location>
        <topology evidence="1">Multi-pass membrane protein</topology>
    </subcellularLocation>
</comment>
<evidence type="ECO:0000256" key="6">
    <source>
        <dbReference type="ARBA" id="ARBA00022989"/>
    </source>
</evidence>
<dbReference type="PRINTS" id="PR01035">
    <property type="entry name" value="TCRTETA"/>
</dbReference>
<feature type="domain" description="Major facilitator superfamily (MFS) profile" evidence="9">
    <location>
        <begin position="8"/>
        <end position="390"/>
    </location>
</feature>
<dbReference type="PANTHER" id="PTHR43124">
    <property type="entry name" value="PURINE EFFLUX PUMP PBUE"/>
    <property type="match status" value="1"/>
</dbReference>
<feature type="transmembrane region" description="Helical" evidence="8">
    <location>
        <begin position="250"/>
        <end position="269"/>
    </location>
</feature>
<dbReference type="RefSeq" id="WP_078816818.1">
    <property type="nucleotide sequence ID" value="NZ_FUYJ01000001.1"/>
</dbReference>
<evidence type="ECO:0000313" key="10">
    <source>
        <dbReference type="EMBL" id="SKA91082.1"/>
    </source>
</evidence>
<evidence type="ECO:0000256" key="2">
    <source>
        <dbReference type="ARBA" id="ARBA00007520"/>
    </source>
</evidence>
<organism evidence="10 11">
    <name type="scientific">Sporosarcina newyorkensis</name>
    <dbReference type="NCBI Taxonomy" id="759851"/>
    <lineage>
        <taxon>Bacteria</taxon>
        <taxon>Bacillati</taxon>
        <taxon>Bacillota</taxon>
        <taxon>Bacilli</taxon>
        <taxon>Bacillales</taxon>
        <taxon>Caryophanaceae</taxon>
        <taxon>Sporosarcina</taxon>
    </lineage>
</organism>
<feature type="transmembrane region" description="Helical" evidence="8">
    <location>
        <begin position="103"/>
        <end position="121"/>
    </location>
</feature>
<dbReference type="CDD" id="cd17325">
    <property type="entry name" value="MFS_MdtG_SLC18_like"/>
    <property type="match status" value="1"/>
</dbReference>
<evidence type="ECO:0000256" key="4">
    <source>
        <dbReference type="ARBA" id="ARBA00022475"/>
    </source>
</evidence>
<accession>A0A1T4XNH7</accession>
<keyword evidence="3" id="KW-0813">Transport</keyword>
<feature type="transmembrane region" description="Helical" evidence="8">
    <location>
        <begin position="344"/>
        <end position="361"/>
    </location>
</feature>
<keyword evidence="4" id="KW-1003">Cell membrane</keyword>
<dbReference type="AlphaFoldDB" id="A0A1T4XNH7"/>
<comment type="similarity">
    <text evidence="2">Belongs to the major facilitator superfamily. TCR/Tet family.</text>
</comment>
<dbReference type="GO" id="GO:0005886">
    <property type="term" value="C:plasma membrane"/>
    <property type="evidence" value="ECO:0007669"/>
    <property type="project" value="UniProtKB-SubCell"/>
</dbReference>
<evidence type="ECO:0000259" key="9">
    <source>
        <dbReference type="PROSITE" id="PS50850"/>
    </source>
</evidence>
<dbReference type="InterPro" id="IPR001958">
    <property type="entry name" value="Tet-R_TetA/multi-R_MdtG-like"/>
</dbReference>
<dbReference type="InterPro" id="IPR011701">
    <property type="entry name" value="MFS"/>
</dbReference>
<feature type="transmembrane region" description="Helical" evidence="8">
    <location>
        <begin position="367"/>
        <end position="387"/>
    </location>
</feature>
<keyword evidence="6 8" id="KW-1133">Transmembrane helix</keyword>
<keyword evidence="7 8" id="KW-0472">Membrane</keyword>
<sequence>MNRKEKVSIALALFSLFIAYLGIGLASPVMPSIAKDLNLSGAIVGYLFAAMAFSQFLASPFTGVWVDSIGRKKMMVIGLLIFSFSEALFGFSNETWLLFVSRLLGGIGAAFIMPAVVTYIADKTTLANRAKALGYQSAAISLGFIIGPGIGGFIAEFGIRAPFFFATAISLITAIVIFLILDDSISTKQLQKNRSSAVRPAFIQEFKKSVQPQYFTPLLVVFVLAFGLAVYEMMFALFVDEKLGFTIRDISVIITVGSIAGVVAQILFFDKMVNVIGERMLINLTLLSSAIFIFISVLIDGYWTMIVITSIVFFSGDILRPAVTTFLSKIAGKNQGYIADMNSAYTSLGIIIGPIIGGILFDVNINMPYVFAAVVLVTAFIISSAKLKTPHLN</sequence>
<feature type="transmembrane region" description="Helical" evidence="8">
    <location>
        <begin position="133"/>
        <end position="155"/>
    </location>
</feature>
<evidence type="ECO:0000256" key="5">
    <source>
        <dbReference type="ARBA" id="ARBA00022692"/>
    </source>
</evidence>
<dbReference type="EMBL" id="FUYJ01000001">
    <property type="protein sequence ID" value="SKA91082.1"/>
    <property type="molecule type" value="Genomic_DNA"/>
</dbReference>
<evidence type="ECO:0000313" key="11">
    <source>
        <dbReference type="Proteomes" id="UP000190042"/>
    </source>
</evidence>
<evidence type="ECO:0000256" key="3">
    <source>
        <dbReference type="ARBA" id="ARBA00022448"/>
    </source>
</evidence>
<proteinExistence type="inferred from homology"/>
<feature type="transmembrane region" description="Helical" evidence="8">
    <location>
        <begin position="161"/>
        <end position="181"/>
    </location>
</feature>
<dbReference type="InterPro" id="IPR005829">
    <property type="entry name" value="Sugar_transporter_CS"/>
</dbReference>
<feature type="transmembrane region" description="Helical" evidence="8">
    <location>
        <begin position="74"/>
        <end position="91"/>
    </location>
</feature>
<protein>
    <submittedName>
        <fullName evidence="10">MFS transporter, DHA1 family, multidrug resistance protein</fullName>
    </submittedName>
</protein>
<reference evidence="11" key="1">
    <citation type="submission" date="2017-02" db="EMBL/GenBank/DDBJ databases">
        <authorList>
            <person name="Varghese N."/>
            <person name="Submissions S."/>
        </authorList>
    </citation>
    <scope>NUCLEOTIDE SEQUENCE [LARGE SCALE GENOMIC DNA]</scope>
    <source>
        <strain evidence="11">DSM 23966</strain>
    </source>
</reference>
<keyword evidence="11" id="KW-1185">Reference proteome</keyword>
<dbReference type="SUPFAM" id="SSF103473">
    <property type="entry name" value="MFS general substrate transporter"/>
    <property type="match status" value="1"/>
</dbReference>
<dbReference type="PROSITE" id="PS00216">
    <property type="entry name" value="SUGAR_TRANSPORT_1"/>
    <property type="match status" value="1"/>
</dbReference>
<dbReference type="InterPro" id="IPR036259">
    <property type="entry name" value="MFS_trans_sf"/>
</dbReference>
<dbReference type="GO" id="GO:0022857">
    <property type="term" value="F:transmembrane transporter activity"/>
    <property type="evidence" value="ECO:0007669"/>
    <property type="project" value="InterPro"/>
</dbReference>
<keyword evidence="5 8" id="KW-0812">Transmembrane</keyword>
<feature type="transmembrane region" description="Helical" evidence="8">
    <location>
        <begin position="305"/>
        <end position="323"/>
    </location>
</feature>
<feature type="transmembrane region" description="Helical" evidence="8">
    <location>
        <begin position="42"/>
        <end position="62"/>
    </location>
</feature>
<dbReference type="Gene3D" id="1.20.1250.20">
    <property type="entry name" value="MFS general substrate transporter like domains"/>
    <property type="match status" value="1"/>
</dbReference>
<dbReference type="PROSITE" id="PS50850">
    <property type="entry name" value="MFS"/>
    <property type="match status" value="1"/>
</dbReference>
<evidence type="ECO:0000256" key="7">
    <source>
        <dbReference type="ARBA" id="ARBA00023136"/>
    </source>
</evidence>